<dbReference type="InterPro" id="IPR020846">
    <property type="entry name" value="MFS_dom"/>
</dbReference>
<evidence type="ECO:0000256" key="5">
    <source>
        <dbReference type="SAM" id="Phobius"/>
    </source>
</evidence>
<dbReference type="GO" id="GO:0005886">
    <property type="term" value="C:plasma membrane"/>
    <property type="evidence" value="ECO:0007669"/>
    <property type="project" value="UniProtKB-SubCell"/>
</dbReference>
<dbReference type="InterPro" id="IPR036259">
    <property type="entry name" value="MFS_trans_sf"/>
</dbReference>
<evidence type="ECO:0000256" key="3">
    <source>
        <dbReference type="ARBA" id="ARBA00022989"/>
    </source>
</evidence>
<keyword evidence="3 5" id="KW-1133">Transmembrane helix</keyword>
<proteinExistence type="predicted"/>
<dbReference type="Gene3D" id="1.20.1250.20">
    <property type="entry name" value="MFS general substrate transporter like domains"/>
    <property type="match status" value="1"/>
</dbReference>
<protein>
    <recommendedName>
        <fullName evidence="6">Major facilitator superfamily (MFS) profile domain-containing protein</fullName>
    </recommendedName>
</protein>
<evidence type="ECO:0000256" key="1">
    <source>
        <dbReference type="ARBA" id="ARBA00004651"/>
    </source>
</evidence>
<feature type="transmembrane region" description="Helical" evidence="5">
    <location>
        <begin position="50"/>
        <end position="70"/>
    </location>
</feature>
<evidence type="ECO:0000259" key="6">
    <source>
        <dbReference type="PROSITE" id="PS50850"/>
    </source>
</evidence>
<dbReference type="AlphaFoldDB" id="A0A6J4SMB7"/>
<comment type="subcellular location">
    <subcellularLocation>
        <location evidence="1">Cell membrane</location>
        <topology evidence="1">Multi-pass membrane protein</topology>
    </subcellularLocation>
</comment>
<feature type="transmembrane region" description="Helical" evidence="5">
    <location>
        <begin position="339"/>
        <end position="358"/>
    </location>
</feature>
<keyword evidence="4 5" id="KW-0472">Membrane</keyword>
<feature type="domain" description="Major facilitator superfamily (MFS) profile" evidence="6">
    <location>
        <begin position="187"/>
        <end position="368"/>
    </location>
</feature>
<sequence>MSMRGLGCVLMLVALTGSYGLAGAVAATLTLSQAFTAPWLGRLSDRHGQRRLLVLALAAHSSGTLLLVLAAQAGAPAWTLFPAAALSGAAVLPVGSLVRARWAGLVGGTPALDTAFALESVLDEAVFVVGPVLVTALAVGVAPAAGLLGPLAFVVVGSLLLAVQENTEPGPSSEGRPAGSLAVLSSGLLVLILTCGAVGISLSVIDVGMVAFARERGSPGAAGPLLALFATGSMLAGLAYGARQWRAPPDLRSLVATGALCAGTVPILLADGIGAMALSVAISGVGIAPALIASSTLVEELVPRAALVEGLTWVVTALTVGAAAGAALAGVAIDLAGSRAAFAVALAAGLVSVIAAVVGRGHLRPKGP</sequence>
<evidence type="ECO:0000256" key="2">
    <source>
        <dbReference type="ARBA" id="ARBA00022692"/>
    </source>
</evidence>
<dbReference type="Pfam" id="PF07690">
    <property type="entry name" value="MFS_1"/>
    <property type="match status" value="1"/>
</dbReference>
<evidence type="ECO:0000256" key="4">
    <source>
        <dbReference type="ARBA" id="ARBA00023136"/>
    </source>
</evidence>
<feature type="transmembrane region" description="Helical" evidence="5">
    <location>
        <begin position="254"/>
        <end position="270"/>
    </location>
</feature>
<name>A0A6J4SMB7_9ACTN</name>
<dbReference type="PROSITE" id="PS50850">
    <property type="entry name" value="MFS"/>
    <property type="match status" value="1"/>
</dbReference>
<dbReference type="InterPro" id="IPR011701">
    <property type="entry name" value="MFS"/>
</dbReference>
<accession>A0A6J4SMB7</accession>
<feature type="transmembrane region" description="Helical" evidence="5">
    <location>
        <begin position="181"/>
        <end position="205"/>
    </location>
</feature>
<dbReference type="PANTHER" id="PTHR23542:SF1">
    <property type="entry name" value="MAJOR FACILITATOR SUPERFAMILY (MFS) PROFILE DOMAIN-CONTAINING PROTEIN"/>
    <property type="match status" value="1"/>
</dbReference>
<feature type="transmembrane region" description="Helical" evidence="5">
    <location>
        <begin position="225"/>
        <end position="242"/>
    </location>
</feature>
<feature type="transmembrane region" description="Helical" evidence="5">
    <location>
        <begin position="132"/>
        <end position="161"/>
    </location>
</feature>
<organism evidence="7">
    <name type="scientific">uncultured Rubrobacteraceae bacterium</name>
    <dbReference type="NCBI Taxonomy" id="349277"/>
    <lineage>
        <taxon>Bacteria</taxon>
        <taxon>Bacillati</taxon>
        <taxon>Actinomycetota</taxon>
        <taxon>Rubrobacteria</taxon>
        <taxon>Rubrobacterales</taxon>
        <taxon>Rubrobacteraceae</taxon>
        <taxon>environmental samples</taxon>
    </lineage>
</organism>
<feature type="transmembrane region" description="Helical" evidence="5">
    <location>
        <begin position="310"/>
        <end position="333"/>
    </location>
</feature>
<dbReference type="EMBL" id="CADCVK010000392">
    <property type="protein sequence ID" value="CAA9502649.1"/>
    <property type="molecule type" value="Genomic_DNA"/>
</dbReference>
<keyword evidence="2 5" id="KW-0812">Transmembrane</keyword>
<dbReference type="SUPFAM" id="SSF103473">
    <property type="entry name" value="MFS general substrate transporter"/>
    <property type="match status" value="1"/>
</dbReference>
<reference evidence="7" key="1">
    <citation type="submission" date="2020-02" db="EMBL/GenBank/DDBJ databases">
        <authorList>
            <person name="Meier V. D."/>
        </authorList>
    </citation>
    <scope>NUCLEOTIDE SEQUENCE</scope>
    <source>
        <strain evidence="7">AVDCRST_MAG12</strain>
    </source>
</reference>
<evidence type="ECO:0000313" key="7">
    <source>
        <dbReference type="EMBL" id="CAA9502649.1"/>
    </source>
</evidence>
<dbReference type="PANTHER" id="PTHR23542">
    <property type="match status" value="1"/>
</dbReference>
<dbReference type="GO" id="GO:0022857">
    <property type="term" value="F:transmembrane transporter activity"/>
    <property type="evidence" value="ECO:0007669"/>
    <property type="project" value="InterPro"/>
</dbReference>
<gene>
    <name evidence="7" type="ORF">AVDCRST_MAG12-2753</name>
</gene>